<evidence type="ECO:0000313" key="1">
    <source>
        <dbReference type="EMBL" id="DBA16644.1"/>
    </source>
</evidence>
<dbReference type="AlphaFoldDB" id="A0AAV2ZQD2"/>
<name>A0AAV2ZQD2_PYXAD</name>
<dbReference type="EMBL" id="DYDO01000011">
    <property type="protein sequence ID" value="DBA16644.1"/>
    <property type="molecule type" value="Genomic_DNA"/>
</dbReference>
<protein>
    <submittedName>
        <fullName evidence="1">Uncharacterized protein</fullName>
    </submittedName>
</protein>
<sequence>MEQKRKGMPRHIQPIITRVQEQRCVASGSLINLYTTGSLGEDHSHANCQQYLFRYASYVAPGFYPALIIIPQENLCSLHQTCNSSN</sequence>
<accession>A0AAV2ZQD2</accession>
<gene>
    <name evidence="1" type="ORF">GDO54_004018</name>
</gene>
<reference evidence="1" key="1">
    <citation type="thesis" date="2020" institute="ProQuest LLC" country="789 East Eisenhower Parkway, Ann Arbor, MI, USA">
        <title>Comparative Genomics and Chromosome Evolution.</title>
        <authorList>
            <person name="Mudd A.B."/>
        </authorList>
    </citation>
    <scope>NUCLEOTIDE SEQUENCE</scope>
    <source>
        <strain evidence="1">1538</strain>
        <tissue evidence="1">Blood</tissue>
    </source>
</reference>
<proteinExistence type="predicted"/>
<dbReference type="Proteomes" id="UP001181693">
    <property type="component" value="Unassembled WGS sequence"/>
</dbReference>
<evidence type="ECO:0000313" key="2">
    <source>
        <dbReference type="Proteomes" id="UP001181693"/>
    </source>
</evidence>
<keyword evidence="2" id="KW-1185">Reference proteome</keyword>
<comment type="caution">
    <text evidence="1">The sequence shown here is derived from an EMBL/GenBank/DDBJ whole genome shotgun (WGS) entry which is preliminary data.</text>
</comment>
<organism evidence="1 2">
    <name type="scientific">Pyxicephalus adspersus</name>
    <name type="common">African bullfrog</name>
    <dbReference type="NCBI Taxonomy" id="30357"/>
    <lineage>
        <taxon>Eukaryota</taxon>
        <taxon>Metazoa</taxon>
        <taxon>Chordata</taxon>
        <taxon>Craniata</taxon>
        <taxon>Vertebrata</taxon>
        <taxon>Euteleostomi</taxon>
        <taxon>Amphibia</taxon>
        <taxon>Batrachia</taxon>
        <taxon>Anura</taxon>
        <taxon>Neobatrachia</taxon>
        <taxon>Ranoidea</taxon>
        <taxon>Pyxicephalidae</taxon>
        <taxon>Pyxicephalinae</taxon>
        <taxon>Pyxicephalus</taxon>
    </lineage>
</organism>